<accession>A0A1F6NZ89</accession>
<evidence type="ECO:0008006" key="3">
    <source>
        <dbReference type="Google" id="ProtNLM"/>
    </source>
</evidence>
<comment type="caution">
    <text evidence="1">The sequence shown here is derived from an EMBL/GenBank/DDBJ whole genome shotgun (WGS) entry which is preliminary data.</text>
</comment>
<proteinExistence type="predicted"/>
<reference evidence="1 2" key="1">
    <citation type="journal article" date="2016" name="Nat. Commun.">
        <title>Thousands of microbial genomes shed light on interconnected biogeochemical processes in an aquifer system.</title>
        <authorList>
            <person name="Anantharaman K."/>
            <person name="Brown C.T."/>
            <person name="Hug L.A."/>
            <person name="Sharon I."/>
            <person name="Castelle C.J."/>
            <person name="Probst A.J."/>
            <person name="Thomas B.C."/>
            <person name="Singh A."/>
            <person name="Wilkins M.J."/>
            <person name="Karaoz U."/>
            <person name="Brodie E.L."/>
            <person name="Williams K.H."/>
            <person name="Hubbard S.S."/>
            <person name="Banfield J.F."/>
        </authorList>
    </citation>
    <scope>NUCLEOTIDE SEQUENCE [LARGE SCALE GENOMIC DNA]</scope>
</reference>
<gene>
    <name evidence="1" type="ORF">A2537_01455</name>
</gene>
<dbReference type="AlphaFoldDB" id="A0A1F6NZ89"/>
<dbReference type="Gene3D" id="1.10.10.10">
    <property type="entry name" value="Winged helix-like DNA-binding domain superfamily/Winged helix DNA-binding domain"/>
    <property type="match status" value="1"/>
</dbReference>
<dbReference type="EMBL" id="MFRC01000053">
    <property type="protein sequence ID" value="OGH88974.1"/>
    <property type="molecule type" value="Genomic_DNA"/>
</dbReference>
<evidence type="ECO:0000313" key="1">
    <source>
        <dbReference type="EMBL" id="OGH88974.1"/>
    </source>
</evidence>
<dbReference type="InterPro" id="IPR036390">
    <property type="entry name" value="WH_DNA-bd_sf"/>
</dbReference>
<evidence type="ECO:0000313" key="2">
    <source>
        <dbReference type="Proteomes" id="UP000178490"/>
    </source>
</evidence>
<sequence>MDDFRYTKNEIMLEHLFGSLTRIKLLRLFYGNPERAYFVRELSRTIEIQLNAVRRELANLEEIGIIKQTEFGQSKDEEVGTERSKYYKINTGFFLHEELGALLEKTQLLEERNFIDLLKKRAGSIKVMILTGFFTNTPDVGTDILFVGEIKSIAVAKVMKDFEKFLNHPVRYTILDEKEFSERREIGDRFLYSIFEGKHIFAVDELKIS</sequence>
<dbReference type="InterPro" id="IPR036388">
    <property type="entry name" value="WH-like_DNA-bd_sf"/>
</dbReference>
<organism evidence="1 2">
    <name type="scientific">Candidatus Magasanikbacteria bacterium RIFOXYD2_FULL_36_9</name>
    <dbReference type="NCBI Taxonomy" id="1798707"/>
    <lineage>
        <taxon>Bacteria</taxon>
        <taxon>Candidatus Magasanikiibacteriota</taxon>
    </lineage>
</organism>
<dbReference type="Proteomes" id="UP000178490">
    <property type="component" value="Unassembled WGS sequence"/>
</dbReference>
<protein>
    <recommendedName>
        <fullName evidence="3">HTH arsR-type domain-containing protein</fullName>
    </recommendedName>
</protein>
<name>A0A1F6NZ89_9BACT</name>
<dbReference type="SUPFAM" id="SSF46785">
    <property type="entry name" value="Winged helix' DNA-binding domain"/>
    <property type="match status" value="1"/>
</dbReference>